<name>A0A917CJ18_9BACL</name>
<keyword evidence="2" id="KW-1185">Reference proteome</keyword>
<evidence type="ECO:0000313" key="1">
    <source>
        <dbReference type="EMBL" id="GGF89914.1"/>
    </source>
</evidence>
<gene>
    <name evidence="1" type="ORF">GCM10010912_38880</name>
</gene>
<reference evidence="1" key="1">
    <citation type="journal article" date="2014" name="Int. J. Syst. Evol. Microbiol.">
        <title>Complete genome sequence of Corynebacterium casei LMG S-19264T (=DSM 44701T), isolated from a smear-ripened cheese.</title>
        <authorList>
            <consortium name="US DOE Joint Genome Institute (JGI-PGF)"/>
            <person name="Walter F."/>
            <person name="Albersmeier A."/>
            <person name="Kalinowski J."/>
            <person name="Ruckert C."/>
        </authorList>
    </citation>
    <scope>NUCLEOTIDE SEQUENCE</scope>
    <source>
        <strain evidence="1">CGMCC 1.16134</strain>
    </source>
</reference>
<reference evidence="1" key="2">
    <citation type="submission" date="2020-09" db="EMBL/GenBank/DDBJ databases">
        <authorList>
            <person name="Sun Q."/>
            <person name="Zhou Y."/>
        </authorList>
    </citation>
    <scope>NUCLEOTIDE SEQUENCE</scope>
    <source>
        <strain evidence="1">CGMCC 1.16134</strain>
    </source>
</reference>
<protein>
    <submittedName>
        <fullName evidence="1">Uncharacterized protein</fullName>
    </submittedName>
</protein>
<organism evidence="1 2">
    <name type="scientific">Paenibacillus albidus</name>
    <dbReference type="NCBI Taxonomy" id="2041023"/>
    <lineage>
        <taxon>Bacteria</taxon>
        <taxon>Bacillati</taxon>
        <taxon>Bacillota</taxon>
        <taxon>Bacilli</taxon>
        <taxon>Bacillales</taxon>
        <taxon>Paenibacillaceae</taxon>
        <taxon>Paenibacillus</taxon>
    </lineage>
</organism>
<proteinExistence type="predicted"/>
<comment type="caution">
    <text evidence="1">The sequence shown here is derived from an EMBL/GenBank/DDBJ whole genome shotgun (WGS) entry which is preliminary data.</text>
</comment>
<dbReference type="AlphaFoldDB" id="A0A917CJ18"/>
<accession>A0A917CJ18</accession>
<sequence length="49" mass="5111">MGIGEELECLDPILSESNVGYHAYCSLQETLPGTIILSATASALEQGNA</sequence>
<evidence type="ECO:0000313" key="2">
    <source>
        <dbReference type="Proteomes" id="UP000637643"/>
    </source>
</evidence>
<dbReference type="EMBL" id="BMKR01000016">
    <property type="protein sequence ID" value="GGF89914.1"/>
    <property type="molecule type" value="Genomic_DNA"/>
</dbReference>
<dbReference type="Proteomes" id="UP000637643">
    <property type="component" value="Unassembled WGS sequence"/>
</dbReference>